<dbReference type="GO" id="GO:0032259">
    <property type="term" value="P:methylation"/>
    <property type="evidence" value="ECO:0007669"/>
    <property type="project" value="UniProtKB-KW"/>
</dbReference>
<dbReference type="PANTHER" id="PTHR10259">
    <property type="entry name" value="THIOPURINE S-METHYLTRANSFERASE"/>
    <property type="match status" value="1"/>
</dbReference>
<evidence type="ECO:0000256" key="1">
    <source>
        <dbReference type="ARBA" id="ARBA00000903"/>
    </source>
</evidence>
<evidence type="ECO:0000256" key="8">
    <source>
        <dbReference type="ARBA" id="ARBA00022691"/>
    </source>
</evidence>
<dbReference type="GO" id="GO:0010038">
    <property type="term" value="P:response to metal ion"/>
    <property type="evidence" value="ECO:0007669"/>
    <property type="project" value="InterPro"/>
</dbReference>
<dbReference type="RefSeq" id="WP_064040370.1">
    <property type="nucleotide sequence ID" value="NZ_LUUJ01000073.1"/>
</dbReference>
<dbReference type="Gene3D" id="3.40.50.150">
    <property type="entry name" value="Vaccinia Virus protein VP39"/>
    <property type="match status" value="1"/>
</dbReference>
<evidence type="ECO:0000256" key="5">
    <source>
        <dbReference type="ARBA" id="ARBA00022490"/>
    </source>
</evidence>
<dbReference type="GO" id="GO:0005737">
    <property type="term" value="C:cytoplasm"/>
    <property type="evidence" value="ECO:0007669"/>
    <property type="project" value="UniProtKB-SubCell"/>
</dbReference>
<feature type="binding site" evidence="9">
    <location>
        <position position="123"/>
    </location>
    <ligand>
        <name>S-adenosyl-L-methionine</name>
        <dbReference type="ChEBI" id="CHEBI:59789"/>
    </ligand>
</feature>
<dbReference type="InterPro" id="IPR022474">
    <property type="entry name" value="Thiopur_S-MeTfrase_Se/Te_detox"/>
</dbReference>
<dbReference type="Proteomes" id="UP000077857">
    <property type="component" value="Unassembled WGS sequence"/>
</dbReference>
<dbReference type="OrthoDB" id="9778208at2"/>
<dbReference type="InterPro" id="IPR025835">
    <property type="entry name" value="Thiopurine_S-MeTrfase"/>
</dbReference>
<dbReference type="EC" id="2.1.1.67" evidence="4 9"/>
<evidence type="ECO:0000313" key="10">
    <source>
        <dbReference type="EMBL" id="OAI16635.1"/>
    </source>
</evidence>
<comment type="caution">
    <text evidence="10">The sequence shown here is derived from an EMBL/GenBank/DDBJ whole genome shotgun (WGS) entry which is preliminary data.</text>
</comment>
<dbReference type="GO" id="GO:0008119">
    <property type="term" value="F:thiopurine S-methyltransferase activity"/>
    <property type="evidence" value="ECO:0007669"/>
    <property type="project" value="UniProtKB-UniRule"/>
</dbReference>
<organism evidence="10 11">
    <name type="scientific">Methylomonas koyamae</name>
    <dbReference type="NCBI Taxonomy" id="702114"/>
    <lineage>
        <taxon>Bacteria</taxon>
        <taxon>Pseudomonadati</taxon>
        <taxon>Pseudomonadota</taxon>
        <taxon>Gammaproteobacteria</taxon>
        <taxon>Methylococcales</taxon>
        <taxon>Methylococcaceae</taxon>
        <taxon>Methylomonas</taxon>
    </lineage>
</organism>
<dbReference type="EMBL" id="LUUJ01000073">
    <property type="protein sequence ID" value="OAI16635.1"/>
    <property type="molecule type" value="Genomic_DNA"/>
</dbReference>
<dbReference type="PANTHER" id="PTHR10259:SF11">
    <property type="entry name" value="THIOPURINE S-METHYLTRANSFERASE"/>
    <property type="match status" value="1"/>
</dbReference>
<evidence type="ECO:0000256" key="9">
    <source>
        <dbReference type="HAMAP-Rule" id="MF_00812"/>
    </source>
</evidence>
<dbReference type="InterPro" id="IPR029063">
    <property type="entry name" value="SAM-dependent_MTases_sf"/>
</dbReference>
<feature type="binding site" evidence="9">
    <location>
        <position position="45"/>
    </location>
    <ligand>
        <name>S-adenosyl-L-methionine</name>
        <dbReference type="ChEBI" id="CHEBI:59789"/>
    </ligand>
</feature>
<feature type="binding site" evidence="9">
    <location>
        <position position="66"/>
    </location>
    <ligand>
        <name>S-adenosyl-L-methionine</name>
        <dbReference type="ChEBI" id="CHEBI:59789"/>
    </ligand>
</feature>
<dbReference type="SUPFAM" id="SSF53335">
    <property type="entry name" value="S-adenosyl-L-methionine-dependent methyltransferases"/>
    <property type="match status" value="1"/>
</dbReference>
<accession>A0A177NFD9</accession>
<dbReference type="Pfam" id="PF05724">
    <property type="entry name" value="TPMT"/>
    <property type="match status" value="1"/>
</dbReference>
<evidence type="ECO:0000256" key="3">
    <source>
        <dbReference type="ARBA" id="ARBA00008145"/>
    </source>
</evidence>
<comment type="similarity">
    <text evidence="3 9">Belongs to the class I-like SAM-binding methyltransferase superfamily. TPMT family.</text>
</comment>
<dbReference type="AlphaFoldDB" id="A0A177NFD9"/>
<dbReference type="InterPro" id="IPR008854">
    <property type="entry name" value="TPMT"/>
</dbReference>
<evidence type="ECO:0000256" key="6">
    <source>
        <dbReference type="ARBA" id="ARBA00022603"/>
    </source>
</evidence>
<evidence type="ECO:0000313" key="11">
    <source>
        <dbReference type="Proteomes" id="UP000077857"/>
    </source>
</evidence>
<evidence type="ECO:0000256" key="7">
    <source>
        <dbReference type="ARBA" id="ARBA00022679"/>
    </source>
</evidence>
<dbReference type="FunFam" id="3.40.50.150:FF:000101">
    <property type="entry name" value="Thiopurine S-methyltransferase"/>
    <property type="match status" value="1"/>
</dbReference>
<keyword evidence="6 9" id="KW-0489">Methyltransferase</keyword>
<gene>
    <name evidence="9" type="primary">tpm</name>
    <name evidence="10" type="ORF">A1507_11555</name>
</gene>
<keyword evidence="7 9" id="KW-0808">Transferase</keyword>
<keyword evidence="5 9" id="KW-0963">Cytoplasm</keyword>
<protein>
    <recommendedName>
        <fullName evidence="4 9">Thiopurine S-methyltransferase</fullName>
        <ecNumber evidence="4 9">2.1.1.67</ecNumber>
    </recommendedName>
    <alternativeName>
        <fullName evidence="9">Thiopurine methyltransferase</fullName>
    </alternativeName>
</protein>
<comment type="catalytic activity">
    <reaction evidence="1 9">
        <text>S-adenosyl-L-methionine + a thiopurine = S-adenosyl-L-homocysteine + a thiopurine S-methylether.</text>
        <dbReference type="EC" id="2.1.1.67"/>
    </reaction>
</comment>
<reference evidence="10 11" key="1">
    <citation type="submission" date="2016-03" db="EMBL/GenBank/DDBJ databases">
        <authorList>
            <person name="Ploux O."/>
        </authorList>
    </citation>
    <scope>NUCLEOTIDE SEQUENCE [LARGE SCALE GENOMIC DNA]</scope>
    <source>
        <strain evidence="10 11">R-45378</strain>
    </source>
</reference>
<evidence type="ECO:0000256" key="2">
    <source>
        <dbReference type="ARBA" id="ARBA00004496"/>
    </source>
</evidence>
<dbReference type="HAMAP" id="MF_00812">
    <property type="entry name" value="Thiopur_methtran"/>
    <property type="match status" value="1"/>
</dbReference>
<comment type="subcellular location">
    <subcellularLocation>
        <location evidence="2 9">Cytoplasm</location>
    </subcellularLocation>
</comment>
<dbReference type="PROSITE" id="PS51585">
    <property type="entry name" value="SAM_MT_TPMT"/>
    <property type="match status" value="1"/>
</dbReference>
<evidence type="ECO:0000256" key="4">
    <source>
        <dbReference type="ARBA" id="ARBA00011905"/>
    </source>
</evidence>
<dbReference type="PIRSF" id="PIRSF023956">
    <property type="entry name" value="Thiopurine_S-methyltransferase"/>
    <property type="match status" value="1"/>
</dbReference>
<keyword evidence="8 9" id="KW-0949">S-adenosyl-L-methionine</keyword>
<dbReference type="NCBIfam" id="TIGR03840">
    <property type="entry name" value="TMPT_Se_Te"/>
    <property type="match status" value="1"/>
</dbReference>
<proteinExistence type="inferred from homology"/>
<feature type="binding site" evidence="9">
    <location>
        <position position="10"/>
    </location>
    <ligand>
        <name>S-adenosyl-L-methionine</name>
        <dbReference type="ChEBI" id="CHEBI:59789"/>
    </ligand>
</feature>
<name>A0A177NFD9_9GAMM</name>
<dbReference type="NCBIfam" id="NF009732">
    <property type="entry name" value="PRK13255.1"/>
    <property type="match status" value="1"/>
</dbReference>
<sequence length="213" mass="23565">MDASFWHEKWRRREIGFHQPQANPLLVAYFDKLNLTPGSRVLLPLCGKTRDIAWLLDRGFRVAGAELSKIAVEELFDELELAAQIKPAGPLWRYRADNIDLFVGDIFQLSAELLGPVDAVYDRAALVALPAEIRRKYAAHLTGLTAAASQLLVAYEYDQLLAEGPPFSVVADEVLGLYAGSYRLTPLARNEVEGGLKGMVAAVEATWLLEKAD</sequence>